<name>A0A650LV70_9CLOT</name>
<dbReference type="GO" id="GO:0080120">
    <property type="term" value="P:CAAX-box protein maturation"/>
    <property type="evidence" value="ECO:0007669"/>
    <property type="project" value="UniProtKB-ARBA"/>
</dbReference>
<keyword evidence="1" id="KW-1133">Transmembrane helix</keyword>
<feature type="transmembrane region" description="Helical" evidence="1">
    <location>
        <begin position="244"/>
        <end position="269"/>
    </location>
</feature>
<feature type="domain" description="CAAX prenyl protease 2/Lysostaphin resistance protein A-like" evidence="2">
    <location>
        <begin position="122"/>
        <end position="211"/>
    </location>
</feature>
<dbReference type="GO" id="GO:0006508">
    <property type="term" value="P:proteolysis"/>
    <property type="evidence" value="ECO:0007669"/>
    <property type="project" value="UniProtKB-KW"/>
</dbReference>
<dbReference type="AlphaFoldDB" id="A0A650LV70"/>
<reference evidence="3" key="2">
    <citation type="submission" date="2021-10" db="EMBL/GenBank/DDBJ databases">
        <authorList>
            <person name="Mesa V."/>
        </authorList>
    </citation>
    <scope>NUCLEOTIDE SEQUENCE</scope>
    <source>
        <strain evidence="3">CC3_PB</strain>
    </source>
</reference>
<dbReference type="RefSeq" id="WP_159116170.1">
    <property type="nucleotide sequence ID" value="NZ_CAKJVE010000004.1"/>
</dbReference>
<feature type="transmembrane region" description="Helical" evidence="1">
    <location>
        <begin position="156"/>
        <end position="174"/>
    </location>
</feature>
<evidence type="ECO:0000313" key="5">
    <source>
        <dbReference type="Proteomes" id="UP000431451"/>
    </source>
</evidence>
<dbReference type="PANTHER" id="PTHR39430:SF1">
    <property type="entry name" value="PROTEASE"/>
    <property type="match status" value="1"/>
</dbReference>
<feature type="transmembrane region" description="Helical" evidence="1">
    <location>
        <begin position="205"/>
        <end position="224"/>
    </location>
</feature>
<organism evidence="4 5">
    <name type="scientific">Clostridium neonatale</name>
    <dbReference type="NCBI Taxonomy" id="137838"/>
    <lineage>
        <taxon>Bacteria</taxon>
        <taxon>Bacillati</taxon>
        <taxon>Bacillota</taxon>
        <taxon>Clostridia</taxon>
        <taxon>Eubacteriales</taxon>
        <taxon>Clostridiaceae</taxon>
        <taxon>Clostridium</taxon>
    </lineage>
</organism>
<sequence length="280" mass="31817">MKNKLKTLGKCLLFFIIWIVLVVITERFFKLYILVDFIGKSDGTMQLYHEIISLLATIIATCILIFVVDRKRKIKIFKFDAIGIDTLIGMGLGLGYSVLIIVILYCIKSVSFDIKNASFYLELVMWIIALLIHCIMVHLLVRGYVYRIIEKEQSELSAIMITGIIYMIIHIKYYGLDILTIFNIFTLGIIFSFILSIFKSLWSVIIMDFSYTVVLGLGTGLIKLTSNYPVCVSSSVSNYKFFSFGTYGLLSGILITIINLSLIIVLMLLKIKNNSSSKKQ</sequence>
<evidence type="ECO:0000259" key="2">
    <source>
        <dbReference type="Pfam" id="PF02517"/>
    </source>
</evidence>
<proteinExistence type="predicted"/>
<keyword evidence="1" id="KW-0472">Membrane</keyword>
<accession>A0A650LV70</accession>
<dbReference type="Proteomes" id="UP000789738">
    <property type="component" value="Unassembled WGS sequence"/>
</dbReference>
<keyword evidence="1" id="KW-0812">Transmembrane</keyword>
<protein>
    <submittedName>
        <fullName evidence="3">Protease, CAAX motif</fullName>
    </submittedName>
</protein>
<feature type="transmembrane region" description="Helical" evidence="1">
    <location>
        <begin position="123"/>
        <end position="144"/>
    </location>
</feature>
<feature type="transmembrane region" description="Helical" evidence="1">
    <location>
        <begin position="180"/>
        <end position="198"/>
    </location>
</feature>
<evidence type="ECO:0000256" key="1">
    <source>
        <dbReference type="SAM" id="Phobius"/>
    </source>
</evidence>
<evidence type="ECO:0000313" key="3">
    <source>
        <dbReference type="EMBL" id="CAG9708362.1"/>
    </source>
</evidence>
<keyword evidence="3" id="KW-0378">Hydrolase</keyword>
<dbReference type="PANTHER" id="PTHR39430">
    <property type="entry name" value="MEMBRANE-ASSOCIATED PROTEASE-RELATED"/>
    <property type="match status" value="1"/>
</dbReference>
<dbReference type="GO" id="GO:0004175">
    <property type="term" value="F:endopeptidase activity"/>
    <property type="evidence" value="ECO:0007669"/>
    <property type="project" value="UniProtKB-ARBA"/>
</dbReference>
<keyword evidence="3" id="KW-0645">Protease</keyword>
<dbReference type="Proteomes" id="UP000431451">
    <property type="component" value="Unassembled WGS sequence"/>
</dbReference>
<feature type="transmembrane region" description="Helical" evidence="1">
    <location>
        <begin position="47"/>
        <end position="67"/>
    </location>
</feature>
<feature type="transmembrane region" description="Helical" evidence="1">
    <location>
        <begin position="12"/>
        <end position="35"/>
    </location>
</feature>
<reference evidence="4 5" key="1">
    <citation type="submission" date="2018-06" db="EMBL/GenBank/DDBJ databases">
        <authorList>
            <consortium name="IHU Genomes"/>
        </authorList>
    </citation>
    <scope>NUCLEOTIDE SEQUENCE [LARGE SCALE GENOMIC DNA]</scope>
    <source>
        <strain evidence="4 5">NEC25</strain>
    </source>
</reference>
<gene>
    <name evidence="3" type="ORF">CNEO_43572</name>
    <name evidence="4" type="ORF">CNEONATNEC25_01911</name>
</gene>
<evidence type="ECO:0000313" key="4">
    <source>
        <dbReference type="EMBL" id="VCT84311.1"/>
    </source>
</evidence>
<dbReference type="EMBL" id="CAKJVE010000004">
    <property type="protein sequence ID" value="CAG9708362.1"/>
    <property type="molecule type" value="Genomic_DNA"/>
</dbReference>
<dbReference type="InterPro" id="IPR003675">
    <property type="entry name" value="Rce1/LyrA-like_dom"/>
</dbReference>
<dbReference type="EMBL" id="UWJD01000001">
    <property type="protein sequence ID" value="VCT84311.1"/>
    <property type="molecule type" value="Genomic_DNA"/>
</dbReference>
<feature type="transmembrane region" description="Helical" evidence="1">
    <location>
        <begin position="87"/>
        <end position="111"/>
    </location>
</feature>
<dbReference type="Pfam" id="PF02517">
    <property type="entry name" value="Rce1-like"/>
    <property type="match status" value="1"/>
</dbReference>